<dbReference type="PANTHER" id="PTHR45819:SF5">
    <property type="entry name" value="CENTAURIN-GAMMA-1A"/>
    <property type="match status" value="1"/>
</dbReference>
<accession>A0A914S114</accession>
<dbReference type="WBParaSite" id="PEQ_0001203201-mRNA-1">
    <property type="protein sequence ID" value="PEQ_0001203201-mRNA-1"/>
    <property type="gene ID" value="PEQ_0001203201"/>
</dbReference>
<reference evidence="3" key="1">
    <citation type="submission" date="2022-11" db="UniProtKB">
        <authorList>
            <consortium name="WormBaseParasite"/>
        </authorList>
    </citation>
    <scope>IDENTIFICATION</scope>
</reference>
<evidence type="ECO:0000256" key="1">
    <source>
        <dbReference type="ARBA" id="ARBA00022771"/>
    </source>
</evidence>
<dbReference type="AlphaFoldDB" id="A0A914S114"/>
<keyword evidence="2" id="KW-1185">Reference proteome</keyword>
<dbReference type="Proteomes" id="UP000887564">
    <property type="component" value="Unplaced"/>
</dbReference>
<dbReference type="InterPro" id="IPR027417">
    <property type="entry name" value="P-loop_NTPase"/>
</dbReference>
<dbReference type="InterPro" id="IPR051282">
    <property type="entry name" value="Arf-GAP_GTPase_ANK_PH"/>
</dbReference>
<dbReference type="InterPro" id="IPR001806">
    <property type="entry name" value="Small_GTPase"/>
</dbReference>
<dbReference type="Pfam" id="PF00071">
    <property type="entry name" value="Ras"/>
    <property type="match status" value="1"/>
</dbReference>
<dbReference type="SUPFAM" id="SSF52540">
    <property type="entry name" value="P-loop containing nucleoside triphosphate hydrolases"/>
    <property type="match status" value="1"/>
</dbReference>
<protein>
    <submittedName>
        <fullName evidence="3">Uncharacterized protein</fullName>
    </submittedName>
</protein>
<dbReference type="GO" id="GO:0005525">
    <property type="term" value="F:GTP binding"/>
    <property type="evidence" value="ECO:0007669"/>
    <property type="project" value="InterPro"/>
</dbReference>
<evidence type="ECO:0000313" key="2">
    <source>
        <dbReference type="Proteomes" id="UP000887564"/>
    </source>
</evidence>
<dbReference type="GO" id="GO:0008270">
    <property type="term" value="F:zinc ion binding"/>
    <property type="evidence" value="ECO:0007669"/>
    <property type="project" value="UniProtKB-KW"/>
</dbReference>
<dbReference type="Gene3D" id="3.40.50.300">
    <property type="entry name" value="P-loop containing nucleotide triphosphate hydrolases"/>
    <property type="match status" value="1"/>
</dbReference>
<evidence type="ECO:0000313" key="3">
    <source>
        <dbReference type="WBParaSite" id="PEQ_0001203201-mRNA-1"/>
    </source>
</evidence>
<keyword evidence="1" id="KW-0479">Metal-binding</keyword>
<organism evidence="2 3">
    <name type="scientific">Parascaris equorum</name>
    <name type="common">Equine roundworm</name>
    <dbReference type="NCBI Taxonomy" id="6256"/>
    <lineage>
        <taxon>Eukaryota</taxon>
        <taxon>Metazoa</taxon>
        <taxon>Ecdysozoa</taxon>
        <taxon>Nematoda</taxon>
        <taxon>Chromadorea</taxon>
        <taxon>Rhabditida</taxon>
        <taxon>Spirurina</taxon>
        <taxon>Ascaridomorpha</taxon>
        <taxon>Ascaridoidea</taxon>
        <taxon>Ascarididae</taxon>
        <taxon>Parascaris</taxon>
    </lineage>
</organism>
<dbReference type="GO" id="GO:0003924">
    <property type="term" value="F:GTPase activity"/>
    <property type="evidence" value="ECO:0007669"/>
    <property type="project" value="InterPro"/>
</dbReference>
<name>A0A914S114_PAREQ</name>
<proteinExistence type="predicted"/>
<sequence length="62" mass="7247">MSKLPVFQFAQWVDAVIFVFSLESQDSFETVLHYYNQMAKYRNLSDVPILLVGTQVNLQIYT</sequence>
<keyword evidence="1" id="KW-0863">Zinc-finger</keyword>
<dbReference type="GO" id="GO:0005096">
    <property type="term" value="F:GTPase activator activity"/>
    <property type="evidence" value="ECO:0007669"/>
    <property type="project" value="TreeGrafter"/>
</dbReference>
<dbReference type="PANTHER" id="PTHR45819">
    <property type="entry name" value="CENTAURIN-GAMMA-1A"/>
    <property type="match status" value="1"/>
</dbReference>
<keyword evidence="1" id="KW-0862">Zinc</keyword>